<organism evidence="1 2">
    <name type="scientific">Parelaphostrongylus tenuis</name>
    <name type="common">Meningeal worm</name>
    <dbReference type="NCBI Taxonomy" id="148309"/>
    <lineage>
        <taxon>Eukaryota</taxon>
        <taxon>Metazoa</taxon>
        <taxon>Ecdysozoa</taxon>
        <taxon>Nematoda</taxon>
        <taxon>Chromadorea</taxon>
        <taxon>Rhabditida</taxon>
        <taxon>Rhabditina</taxon>
        <taxon>Rhabditomorpha</taxon>
        <taxon>Strongyloidea</taxon>
        <taxon>Metastrongylidae</taxon>
        <taxon>Parelaphostrongylus</taxon>
    </lineage>
</organism>
<evidence type="ECO:0000313" key="2">
    <source>
        <dbReference type="Proteomes" id="UP001196413"/>
    </source>
</evidence>
<dbReference type="EMBL" id="JAHQIW010000901">
    <property type="protein sequence ID" value="KAJ1350628.1"/>
    <property type="molecule type" value="Genomic_DNA"/>
</dbReference>
<evidence type="ECO:0000313" key="1">
    <source>
        <dbReference type="EMBL" id="KAJ1350628.1"/>
    </source>
</evidence>
<sequence length="74" mass="8508">MVLLTNIIDITPNFINNFDREVFLCKFRSSDSMADSQWTIPIIGRDATISHTFHVEPLENETLVETLRGVEQAR</sequence>
<accession>A0AAD5M650</accession>
<name>A0AAD5M650_PARTN</name>
<protein>
    <submittedName>
        <fullName evidence="1">Uncharacterized protein</fullName>
    </submittedName>
</protein>
<reference evidence="1" key="1">
    <citation type="submission" date="2021-06" db="EMBL/GenBank/DDBJ databases">
        <title>Parelaphostrongylus tenuis whole genome reference sequence.</title>
        <authorList>
            <person name="Garwood T.J."/>
            <person name="Larsen P.A."/>
            <person name="Fountain-Jones N.M."/>
            <person name="Garbe J.R."/>
            <person name="Macchietto M.G."/>
            <person name="Kania S.A."/>
            <person name="Gerhold R.W."/>
            <person name="Richards J.E."/>
            <person name="Wolf T.M."/>
        </authorList>
    </citation>
    <scope>NUCLEOTIDE SEQUENCE</scope>
    <source>
        <strain evidence="1">MNPRO001-30</strain>
        <tissue evidence="1">Meninges</tissue>
    </source>
</reference>
<gene>
    <name evidence="1" type="ORF">KIN20_006458</name>
</gene>
<dbReference type="Proteomes" id="UP001196413">
    <property type="component" value="Unassembled WGS sequence"/>
</dbReference>
<dbReference type="AlphaFoldDB" id="A0AAD5M650"/>
<keyword evidence="2" id="KW-1185">Reference proteome</keyword>
<proteinExistence type="predicted"/>
<comment type="caution">
    <text evidence="1">The sequence shown here is derived from an EMBL/GenBank/DDBJ whole genome shotgun (WGS) entry which is preliminary data.</text>
</comment>